<feature type="transmembrane region" description="Helical" evidence="1">
    <location>
        <begin position="213"/>
        <end position="237"/>
    </location>
</feature>
<keyword evidence="1" id="KW-1133">Transmembrane helix</keyword>
<accession>A0ABV2L0J4</accession>
<dbReference type="InterPro" id="IPR018476">
    <property type="entry name" value="GlyceroP-diester-Pdiesterase_M"/>
</dbReference>
<feature type="transmembrane region" description="Helical" evidence="1">
    <location>
        <begin position="62"/>
        <end position="93"/>
    </location>
</feature>
<feature type="domain" description="GP-PDE" evidence="2">
    <location>
        <begin position="354"/>
        <end position="585"/>
    </location>
</feature>
<evidence type="ECO:0000259" key="2">
    <source>
        <dbReference type="PROSITE" id="PS51704"/>
    </source>
</evidence>
<keyword evidence="4" id="KW-1185">Reference proteome</keyword>
<reference evidence="3 4" key="1">
    <citation type="submission" date="2024-06" db="EMBL/GenBank/DDBJ databases">
        <title>Genomic Encyclopedia of Type Strains, Phase IV (KMG-IV): sequencing the most valuable type-strain genomes for metagenomic binning, comparative biology and taxonomic classification.</title>
        <authorList>
            <person name="Goeker M."/>
        </authorList>
    </citation>
    <scope>NUCLEOTIDE SEQUENCE [LARGE SCALE GENOMIC DNA]</scope>
    <source>
        <strain evidence="3 4">DSM 23520</strain>
    </source>
</reference>
<name>A0ABV2L0J4_9BACI</name>
<feature type="transmembrane region" description="Helical" evidence="1">
    <location>
        <begin position="20"/>
        <end position="42"/>
    </location>
</feature>
<dbReference type="PANTHER" id="PTHR46211">
    <property type="entry name" value="GLYCEROPHOSPHORYL DIESTER PHOSPHODIESTERASE"/>
    <property type="match status" value="1"/>
</dbReference>
<keyword evidence="3" id="KW-0378">Hydrolase</keyword>
<dbReference type="PANTHER" id="PTHR46211:SF8">
    <property type="entry name" value="PHOSPHODIESTERASE"/>
    <property type="match status" value="1"/>
</dbReference>
<dbReference type="Pfam" id="PF10110">
    <property type="entry name" value="GPDPase_memb"/>
    <property type="match status" value="1"/>
</dbReference>
<dbReference type="Pfam" id="PF03009">
    <property type="entry name" value="GDPD"/>
    <property type="match status" value="1"/>
</dbReference>
<dbReference type="EMBL" id="JBEPMX010000016">
    <property type="protein sequence ID" value="MET3684341.1"/>
    <property type="molecule type" value="Genomic_DNA"/>
</dbReference>
<dbReference type="InterPro" id="IPR017946">
    <property type="entry name" value="PLC-like_Pdiesterase_TIM-brl"/>
</dbReference>
<feature type="transmembrane region" description="Helical" evidence="1">
    <location>
        <begin position="322"/>
        <end position="339"/>
    </location>
</feature>
<keyword evidence="1" id="KW-0472">Membrane</keyword>
<keyword evidence="1" id="KW-0812">Transmembrane</keyword>
<dbReference type="RefSeq" id="WP_354221603.1">
    <property type="nucleotide sequence ID" value="NZ_JBEPMX010000016.1"/>
</dbReference>
<dbReference type="GO" id="GO:0008889">
    <property type="term" value="F:glycerophosphodiester phosphodiesterase activity"/>
    <property type="evidence" value="ECO:0007669"/>
    <property type="project" value="UniProtKB-EC"/>
</dbReference>
<gene>
    <name evidence="3" type="ORF">ABID56_002468</name>
</gene>
<evidence type="ECO:0000313" key="3">
    <source>
        <dbReference type="EMBL" id="MET3684341.1"/>
    </source>
</evidence>
<organism evidence="3 4">
    <name type="scientific">Alkalibacillus flavidus</name>
    <dbReference type="NCBI Taxonomy" id="546021"/>
    <lineage>
        <taxon>Bacteria</taxon>
        <taxon>Bacillati</taxon>
        <taxon>Bacillota</taxon>
        <taxon>Bacilli</taxon>
        <taxon>Bacillales</taxon>
        <taxon>Bacillaceae</taxon>
        <taxon>Alkalibacillus</taxon>
    </lineage>
</organism>
<feature type="transmembrane region" description="Helical" evidence="1">
    <location>
        <begin position="119"/>
        <end position="138"/>
    </location>
</feature>
<evidence type="ECO:0000313" key="4">
    <source>
        <dbReference type="Proteomes" id="UP001549167"/>
    </source>
</evidence>
<protein>
    <submittedName>
        <fullName evidence="3">Glycerophosphoryl diester phosphodiesterase</fullName>
        <ecNumber evidence="3">3.1.4.46</ecNumber>
    </submittedName>
</protein>
<dbReference type="InterPro" id="IPR030395">
    <property type="entry name" value="GP_PDE_dom"/>
</dbReference>
<dbReference type="SUPFAM" id="SSF51695">
    <property type="entry name" value="PLC-like phosphodiesterases"/>
    <property type="match status" value="1"/>
</dbReference>
<dbReference type="Proteomes" id="UP001549167">
    <property type="component" value="Unassembled WGS sequence"/>
</dbReference>
<feature type="transmembrane region" description="Helical" evidence="1">
    <location>
        <begin position="166"/>
        <end position="192"/>
    </location>
</feature>
<feature type="transmembrane region" description="Helical" evidence="1">
    <location>
        <begin position="257"/>
        <end position="281"/>
    </location>
</feature>
<evidence type="ECO:0000256" key="1">
    <source>
        <dbReference type="SAM" id="Phobius"/>
    </source>
</evidence>
<dbReference type="EC" id="3.1.4.46" evidence="3"/>
<sequence length="589" mass="67218">MFRLFKRSLDDFKTTYSQHIAFALLYMALTSLLFVPVASIFFNRILMYVDAPTIINHDVYSIALSYTGVAILTLVGLIVFVLLFIQFAVFIVISQKQYFEQPITIANAFLTGLSRSRKLFSFSVLPLVFVLLLLVPFIETPINDIVYDLNTSILYSGHLSLSYTYLVAYFGILMFVLYVILRFIFVLHFIVIEKCNIRQAIKRSMTLTKQHQKSILINVLSINVLIFLLSTSLVYLISLIPTVMTGTIIGDLIEHYLVTFTSIVATLSTLILIPVNTIMLTRLFYQYKKEKEETIYDNLELTRSVRLAVGERKAYAFFKQKRYLIVLLFVLYVTGVFAYNQTISGNIVYLNWNVDVAAHRADAEHAPENSMSAVESAIERGINVIEVDVQLTGDNVLVLHHDKTLLRTAGEPDRVSDLTYDELEHYDIGSSFSNEFAGEQVPRLDDVIDVTQEGGVQLLLDVKPDENEDALARELATLIEEKEVANHVKVQSFNYQFLQAMRQANENVEIGQIVFTAVGDLSRLDVDFYTVHQTMLSDELVQELNRNNMDIWVWSTNIDRTANQVLQYDVDGVITKSPDVLLRMMEIRE</sequence>
<comment type="caution">
    <text evidence="3">The sequence shown here is derived from an EMBL/GenBank/DDBJ whole genome shotgun (WGS) entry which is preliminary data.</text>
</comment>
<dbReference type="Gene3D" id="3.20.20.190">
    <property type="entry name" value="Phosphatidylinositol (PI) phosphodiesterase"/>
    <property type="match status" value="1"/>
</dbReference>
<dbReference type="PROSITE" id="PS51704">
    <property type="entry name" value="GP_PDE"/>
    <property type="match status" value="1"/>
</dbReference>
<proteinExistence type="predicted"/>